<dbReference type="SUPFAM" id="SSF53036">
    <property type="entry name" value="Eukaryotic RPB5 N-terminal domain"/>
    <property type="match status" value="1"/>
</dbReference>
<dbReference type="AlphaFoldDB" id="A0A6C0D1F2"/>
<dbReference type="SUPFAM" id="SSF55287">
    <property type="entry name" value="RPB5-like RNA polymerase subunit"/>
    <property type="match status" value="1"/>
</dbReference>
<evidence type="ECO:0000259" key="2">
    <source>
        <dbReference type="Pfam" id="PF01191"/>
    </source>
</evidence>
<evidence type="ECO:0000256" key="1">
    <source>
        <dbReference type="ARBA" id="ARBA00023163"/>
    </source>
</evidence>
<name>A0A6C0D1F2_9ZZZZ</name>
<dbReference type="GO" id="GO:0003677">
    <property type="term" value="F:DNA binding"/>
    <property type="evidence" value="ECO:0007669"/>
    <property type="project" value="InterPro"/>
</dbReference>
<dbReference type="PIRSF" id="PIRSF000747">
    <property type="entry name" value="RPB5"/>
    <property type="match status" value="1"/>
</dbReference>
<dbReference type="GO" id="GO:0005665">
    <property type="term" value="C:RNA polymerase II, core complex"/>
    <property type="evidence" value="ECO:0007669"/>
    <property type="project" value="TreeGrafter"/>
</dbReference>
<protein>
    <recommendedName>
        <fullName evidence="2">RNA polymerase subunit H/Rpb5 C-terminal domain-containing protein</fullName>
    </recommendedName>
</protein>
<dbReference type="PANTHER" id="PTHR10535:SF0">
    <property type="entry name" value="DNA-DIRECTED RNA POLYMERASES I, II, AND III SUBUNIT RPABC1"/>
    <property type="match status" value="1"/>
</dbReference>
<proteinExistence type="predicted"/>
<keyword evidence="1" id="KW-0804">Transcription</keyword>
<organism evidence="3">
    <name type="scientific">viral metagenome</name>
    <dbReference type="NCBI Taxonomy" id="1070528"/>
    <lineage>
        <taxon>unclassified sequences</taxon>
        <taxon>metagenomes</taxon>
        <taxon>organismal metagenomes</taxon>
    </lineage>
</organism>
<dbReference type="GO" id="GO:0006366">
    <property type="term" value="P:transcription by RNA polymerase II"/>
    <property type="evidence" value="ECO:0007669"/>
    <property type="project" value="TreeGrafter"/>
</dbReference>
<dbReference type="Pfam" id="PF01191">
    <property type="entry name" value="RNA_pol_Rpb5_C"/>
    <property type="match status" value="1"/>
</dbReference>
<dbReference type="Gene3D" id="3.40.1340.10">
    <property type="entry name" value="RNA polymerase, Rpb5, N-terminal domain"/>
    <property type="match status" value="1"/>
</dbReference>
<dbReference type="GO" id="GO:0005666">
    <property type="term" value="C:RNA polymerase III complex"/>
    <property type="evidence" value="ECO:0007669"/>
    <property type="project" value="TreeGrafter"/>
</dbReference>
<feature type="domain" description="RNA polymerase subunit H/Rpb5 C-terminal" evidence="2">
    <location>
        <begin position="101"/>
        <end position="166"/>
    </location>
</feature>
<dbReference type="GO" id="GO:0005736">
    <property type="term" value="C:RNA polymerase I complex"/>
    <property type="evidence" value="ECO:0007669"/>
    <property type="project" value="TreeGrafter"/>
</dbReference>
<dbReference type="GO" id="GO:0003899">
    <property type="term" value="F:DNA-directed RNA polymerase activity"/>
    <property type="evidence" value="ECO:0007669"/>
    <property type="project" value="InterPro"/>
</dbReference>
<accession>A0A6C0D1F2</accession>
<dbReference type="InterPro" id="IPR000783">
    <property type="entry name" value="RNA_pol_subH/Rpb5_C"/>
</dbReference>
<evidence type="ECO:0000313" key="3">
    <source>
        <dbReference type="EMBL" id="QHT09535.1"/>
    </source>
</evidence>
<dbReference type="InterPro" id="IPR035913">
    <property type="entry name" value="RPB5-like_sf"/>
</dbReference>
<dbReference type="GO" id="GO:0006362">
    <property type="term" value="P:transcription elongation by RNA polymerase I"/>
    <property type="evidence" value="ECO:0007669"/>
    <property type="project" value="TreeGrafter"/>
</dbReference>
<dbReference type="PANTHER" id="PTHR10535">
    <property type="entry name" value="DNA-DIRECTED RNA POLYMERASES I, II, AND III SUBUNIT RPABC1"/>
    <property type="match status" value="1"/>
</dbReference>
<dbReference type="GO" id="GO:0042797">
    <property type="term" value="P:tRNA transcription by RNA polymerase III"/>
    <property type="evidence" value="ECO:0007669"/>
    <property type="project" value="TreeGrafter"/>
</dbReference>
<sequence length="167" mass="19432">MEKVAVTCIEMLNQRGYQITHSDTEKIIGIREDGTQICVFIVNTPKFNISLVEEYIVLMNEIGINHSILVYKNTITPFAKKVLSSCDSMTIELFLEDELQYNITKHRLVPLHEKLDDTEAVEFKKTYGTKFPIILKTDPIARFYGYNRGDIIKIMRKDSYITYRIVK</sequence>
<reference evidence="3" key="1">
    <citation type="journal article" date="2020" name="Nature">
        <title>Giant virus diversity and host interactions through global metagenomics.</title>
        <authorList>
            <person name="Schulz F."/>
            <person name="Roux S."/>
            <person name="Paez-Espino D."/>
            <person name="Jungbluth S."/>
            <person name="Walsh D.A."/>
            <person name="Denef V.J."/>
            <person name="McMahon K.D."/>
            <person name="Konstantinidis K.T."/>
            <person name="Eloe-Fadrosh E.A."/>
            <person name="Kyrpides N.C."/>
            <person name="Woyke T."/>
        </authorList>
    </citation>
    <scope>NUCLEOTIDE SEQUENCE</scope>
    <source>
        <strain evidence="3">GVMAG-M-3300023174-102</strain>
    </source>
</reference>
<dbReference type="InterPro" id="IPR036710">
    <property type="entry name" value="RNA_pol_Rpb5_N_sf"/>
</dbReference>
<dbReference type="EMBL" id="MN739512">
    <property type="protein sequence ID" value="QHT09535.1"/>
    <property type="molecule type" value="Genomic_DNA"/>
</dbReference>
<dbReference type="Gene3D" id="3.90.940.20">
    <property type="entry name" value="RPB5-like RNA polymerase subunit"/>
    <property type="match status" value="1"/>
</dbReference>
<dbReference type="InterPro" id="IPR014381">
    <property type="entry name" value="Arch_Rpo5/euc_Rpb5"/>
</dbReference>